<dbReference type="InterPro" id="IPR029058">
    <property type="entry name" value="AB_hydrolase_fold"/>
</dbReference>
<keyword evidence="1" id="KW-0378">Hydrolase</keyword>
<gene>
    <name evidence="3" type="ORF">SAMN04487960_106275</name>
</gene>
<dbReference type="PANTHER" id="PTHR43329">
    <property type="entry name" value="EPOXIDE HYDROLASE"/>
    <property type="match status" value="1"/>
</dbReference>
<sequence length="304" mass="34681">MPYLSMKTITLHNGARAFSARLYGPERAPMVVCLHGFPDNADSFRYQVQDFVDAGYQVLTPTMRGYEPSSITQNEDYTLRSMAQDVNAWLDELKQPQVHLVGHDWGAVVAYMVAALIPDRLLSVTTIAVPHPRRFLERGVARVPVQALKSWYMLFNQIPLVSDHIVRRNDFAFIRHLWRTWSPGQTLTDEEWRGLRNTFGQPGVIRATLSYYRQNVSPGQMLRLKPSSADAIQHIRVPNLAITGENDGCIDTRVFDHTVLGDDHPAGFRIERVADAGHFTHQEKPQVLNPVMIDWFRQHERTPG</sequence>
<name>A0A1H2ZCR7_9GAMM</name>
<dbReference type="InterPro" id="IPR000639">
    <property type="entry name" value="Epox_hydrolase-like"/>
</dbReference>
<dbReference type="Gene3D" id="3.40.50.1820">
    <property type="entry name" value="alpha/beta hydrolase"/>
    <property type="match status" value="1"/>
</dbReference>
<dbReference type="OrthoDB" id="5296151at2"/>
<evidence type="ECO:0000313" key="4">
    <source>
        <dbReference type="Proteomes" id="UP000199675"/>
    </source>
</evidence>
<dbReference type="STRING" id="488533.SAMN04487960_106275"/>
<feature type="domain" description="AB hydrolase-1" evidence="2">
    <location>
        <begin position="29"/>
        <end position="132"/>
    </location>
</feature>
<protein>
    <submittedName>
        <fullName evidence="3">Pimeloyl-ACP methyl ester carboxylesterase</fullName>
    </submittedName>
</protein>
<keyword evidence="4" id="KW-1185">Reference proteome</keyword>
<evidence type="ECO:0000259" key="2">
    <source>
        <dbReference type="Pfam" id="PF00561"/>
    </source>
</evidence>
<organism evidence="3 4">
    <name type="scientific">Marinobacter mobilis</name>
    <dbReference type="NCBI Taxonomy" id="488533"/>
    <lineage>
        <taxon>Bacteria</taxon>
        <taxon>Pseudomonadati</taxon>
        <taxon>Pseudomonadota</taxon>
        <taxon>Gammaproteobacteria</taxon>
        <taxon>Pseudomonadales</taxon>
        <taxon>Marinobacteraceae</taxon>
        <taxon>Marinobacter</taxon>
    </lineage>
</organism>
<dbReference type="EMBL" id="FNNE01000006">
    <property type="protein sequence ID" value="SDX15171.1"/>
    <property type="molecule type" value="Genomic_DNA"/>
</dbReference>
<evidence type="ECO:0000256" key="1">
    <source>
        <dbReference type="ARBA" id="ARBA00022801"/>
    </source>
</evidence>
<dbReference type="InterPro" id="IPR000073">
    <property type="entry name" value="AB_hydrolase_1"/>
</dbReference>
<reference evidence="3 4" key="1">
    <citation type="submission" date="2016-10" db="EMBL/GenBank/DDBJ databases">
        <authorList>
            <person name="de Groot N.N."/>
        </authorList>
    </citation>
    <scope>NUCLEOTIDE SEQUENCE [LARGE SCALE GENOMIC DNA]</scope>
    <source>
        <strain evidence="3 4">CGMCC 1.7059</strain>
    </source>
</reference>
<evidence type="ECO:0000313" key="3">
    <source>
        <dbReference type="EMBL" id="SDX15171.1"/>
    </source>
</evidence>
<dbReference type="Pfam" id="PF00561">
    <property type="entry name" value="Abhydrolase_1"/>
    <property type="match status" value="1"/>
</dbReference>
<dbReference type="GO" id="GO:0016787">
    <property type="term" value="F:hydrolase activity"/>
    <property type="evidence" value="ECO:0007669"/>
    <property type="project" value="UniProtKB-KW"/>
</dbReference>
<dbReference type="Proteomes" id="UP000199675">
    <property type="component" value="Unassembled WGS sequence"/>
</dbReference>
<dbReference type="AlphaFoldDB" id="A0A1H2ZCR7"/>
<proteinExistence type="predicted"/>
<accession>A0A1H2ZCR7</accession>
<dbReference type="PRINTS" id="PR00412">
    <property type="entry name" value="EPOXHYDRLASE"/>
</dbReference>
<dbReference type="SUPFAM" id="SSF53474">
    <property type="entry name" value="alpha/beta-Hydrolases"/>
    <property type="match status" value="1"/>
</dbReference>